<dbReference type="InterPro" id="IPR036866">
    <property type="entry name" value="RibonucZ/Hydroxyglut_hydro"/>
</dbReference>
<dbReference type="Proteomes" id="UP000799324">
    <property type="component" value="Unassembled WGS sequence"/>
</dbReference>
<dbReference type="AlphaFoldDB" id="A0A6A6SLT5"/>
<dbReference type="SUPFAM" id="SSF56281">
    <property type="entry name" value="Metallo-hydrolase/oxidoreductase"/>
    <property type="match status" value="1"/>
</dbReference>
<keyword evidence="4" id="KW-0862">Zinc</keyword>
<feature type="domain" description="Metallo-beta-lactamase" evidence="5">
    <location>
        <begin position="47"/>
        <end position="207"/>
    </location>
</feature>
<proteinExistence type="inferred from homology"/>
<evidence type="ECO:0000256" key="3">
    <source>
        <dbReference type="ARBA" id="ARBA00022801"/>
    </source>
</evidence>
<dbReference type="GO" id="GO:0046872">
    <property type="term" value="F:metal ion binding"/>
    <property type="evidence" value="ECO:0007669"/>
    <property type="project" value="UniProtKB-KW"/>
</dbReference>
<keyword evidence="2" id="KW-0479">Metal-binding</keyword>
<evidence type="ECO:0000313" key="7">
    <source>
        <dbReference type="Proteomes" id="UP000799324"/>
    </source>
</evidence>
<keyword evidence="3" id="KW-0378">Hydrolase</keyword>
<evidence type="ECO:0000256" key="4">
    <source>
        <dbReference type="ARBA" id="ARBA00022833"/>
    </source>
</evidence>
<dbReference type="CDD" id="cd07730">
    <property type="entry name" value="metallo-hydrolase-like_MBL-fold"/>
    <property type="match status" value="1"/>
</dbReference>
<dbReference type="PANTHER" id="PTHR42978">
    <property type="entry name" value="QUORUM-QUENCHING LACTONASE YTNP-RELATED-RELATED"/>
    <property type="match status" value="1"/>
</dbReference>
<organism evidence="6 7">
    <name type="scientific">Lophiostoma macrostomum CBS 122681</name>
    <dbReference type="NCBI Taxonomy" id="1314788"/>
    <lineage>
        <taxon>Eukaryota</taxon>
        <taxon>Fungi</taxon>
        <taxon>Dikarya</taxon>
        <taxon>Ascomycota</taxon>
        <taxon>Pezizomycotina</taxon>
        <taxon>Dothideomycetes</taxon>
        <taxon>Pleosporomycetidae</taxon>
        <taxon>Pleosporales</taxon>
        <taxon>Lophiostomataceae</taxon>
        <taxon>Lophiostoma</taxon>
    </lineage>
</organism>
<dbReference type="InterPro" id="IPR051013">
    <property type="entry name" value="MBL_superfamily_lactonases"/>
</dbReference>
<dbReference type="Pfam" id="PF00753">
    <property type="entry name" value="Lactamase_B"/>
    <property type="match status" value="1"/>
</dbReference>
<dbReference type="PANTHER" id="PTHR42978:SF5">
    <property type="entry name" value="METALLO-BETA-LACTAMASE DOMAIN-CONTAINING PROTEIN"/>
    <property type="match status" value="1"/>
</dbReference>
<accession>A0A6A6SLT5</accession>
<evidence type="ECO:0000256" key="1">
    <source>
        <dbReference type="ARBA" id="ARBA00007749"/>
    </source>
</evidence>
<evidence type="ECO:0000256" key="2">
    <source>
        <dbReference type="ARBA" id="ARBA00022723"/>
    </source>
</evidence>
<name>A0A6A6SLT5_9PLEO</name>
<sequence length="366" mass="40997">MGPPVQLPVGSATISVKLLNPVNFGPSQINRFMSPPVPGLETFPSVPSFSFLLGHPSGRNLVFDLGIRKDYQNYSKKVADYIPTTKYKIDVEQNVVDILEAHGVDTSTIETIIWGHWHWDHIGDPSSFPKSTALIVGPGFKDAMLPGYPTNPDSPIRESDYEGRDLREINFDDPGTLQVGKFRAFDYFEDGSFYLLDSPGHAIGHLCGLARTTSNPDTFALLGSDICHYAGIFRPSEHLPIPESITPHPCYMHSETSFCPGAAFDELQRRRGRQPTDTLYDMTFGHDVPLAIKTMRQLQEVDCNENVFVIISHDATIRDGVEHFPASLNDWKAKGWGKALKWAFLRDMEVYWQENGAMVDEHTIQT</sequence>
<dbReference type="OrthoDB" id="10250730at2759"/>
<keyword evidence="7" id="KW-1185">Reference proteome</keyword>
<comment type="similarity">
    <text evidence="1">Belongs to the metallo-beta-lactamase superfamily.</text>
</comment>
<reference evidence="6" key="1">
    <citation type="journal article" date="2020" name="Stud. Mycol.">
        <title>101 Dothideomycetes genomes: a test case for predicting lifestyles and emergence of pathogens.</title>
        <authorList>
            <person name="Haridas S."/>
            <person name="Albert R."/>
            <person name="Binder M."/>
            <person name="Bloem J."/>
            <person name="Labutti K."/>
            <person name="Salamov A."/>
            <person name="Andreopoulos B."/>
            <person name="Baker S."/>
            <person name="Barry K."/>
            <person name="Bills G."/>
            <person name="Bluhm B."/>
            <person name="Cannon C."/>
            <person name="Castanera R."/>
            <person name="Culley D."/>
            <person name="Daum C."/>
            <person name="Ezra D."/>
            <person name="Gonzalez J."/>
            <person name="Henrissat B."/>
            <person name="Kuo A."/>
            <person name="Liang C."/>
            <person name="Lipzen A."/>
            <person name="Lutzoni F."/>
            <person name="Magnuson J."/>
            <person name="Mondo S."/>
            <person name="Nolan M."/>
            <person name="Ohm R."/>
            <person name="Pangilinan J."/>
            <person name="Park H.-J."/>
            <person name="Ramirez L."/>
            <person name="Alfaro M."/>
            <person name="Sun H."/>
            <person name="Tritt A."/>
            <person name="Yoshinaga Y."/>
            <person name="Zwiers L.-H."/>
            <person name="Turgeon B."/>
            <person name="Goodwin S."/>
            <person name="Spatafora J."/>
            <person name="Crous P."/>
            <person name="Grigoriev I."/>
        </authorList>
    </citation>
    <scope>NUCLEOTIDE SEQUENCE</scope>
    <source>
        <strain evidence="6">CBS 122681</strain>
    </source>
</reference>
<dbReference type="Gene3D" id="3.60.15.10">
    <property type="entry name" value="Ribonuclease Z/Hydroxyacylglutathione hydrolase-like"/>
    <property type="match status" value="1"/>
</dbReference>
<dbReference type="GO" id="GO:0016787">
    <property type="term" value="F:hydrolase activity"/>
    <property type="evidence" value="ECO:0007669"/>
    <property type="project" value="UniProtKB-KW"/>
</dbReference>
<evidence type="ECO:0000259" key="5">
    <source>
        <dbReference type="Pfam" id="PF00753"/>
    </source>
</evidence>
<protein>
    <recommendedName>
        <fullName evidence="5">Metallo-beta-lactamase domain-containing protein</fullName>
    </recommendedName>
</protein>
<evidence type="ECO:0000313" key="6">
    <source>
        <dbReference type="EMBL" id="KAF2647124.1"/>
    </source>
</evidence>
<gene>
    <name evidence="6" type="ORF">K491DRAFT_699831</name>
</gene>
<dbReference type="InterPro" id="IPR001279">
    <property type="entry name" value="Metallo-B-lactamas"/>
</dbReference>
<dbReference type="EMBL" id="MU004682">
    <property type="protein sequence ID" value="KAF2647124.1"/>
    <property type="molecule type" value="Genomic_DNA"/>
</dbReference>